<dbReference type="AlphaFoldDB" id="A0AAE1THW8"/>
<comment type="caution">
    <text evidence="1">The sequence shown here is derived from an EMBL/GenBank/DDBJ whole genome shotgun (WGS) entry which is preliminary data.</text>
</comment>
<reference evidence="1" key="1">
    <citation type="submission" date="2023-10" db="EMBL/GenBank/DDBJ databases">
        <title>Chromosome-level genome of the transformable northern wattle, Acacia crassicarpa.</title>
        <authorList>
            <person name="Massaro I."/>
            <person name="Sinha N.R."/>
            <person name="Poethig S."/>
            <person name="Leichty A.R."/>
        </authorList>
    </citation>
    <scope>NUCLEOTIDE SEQUENCE</scope>
    <source>
        <strain evidence="1">Acra3RX</strain>
        <tissue evidence="1">Leaf</tissue>
    </source>
</reference>
<evidence type="ECO:0000313" key="2">
    <source>
        <dbReference type="Proteomes" id="UP001293593"/>
    </source>
</evidence>
<dbReference type="Proteomes" id="UP001293593">
    <property type="component" value="Unassembled WGS sequence"/>
</dbReference>
<dbReference type="EMBL" id="JAWXYG010000001">
    <property type="protein sequence ID" value="KAK4285782.1"/>
    <property type="molecule type" value="Genomic_DNA"/>
</dbReference>
<organism evidence="1 2">
    <name type="scientific">Acacia crassicarpa</name>
    <name type="common">northern wattle</name>
    <dbReference type="NCBI Taxonomy" id="499986"/>
    <lineage>
        <taxon>Eukaryota</taxon>
        <taxon>Viridiplantae</taxon>
        <taxon>Streptophyta</taxon>
        <taxon>Embryophyta</taxon>
        <taxon>Tracheophyta</taxon>
        <taxon>Spermatophyta</taxon>
        <taxon>Magnoliopsida</taxon>
        <taxon>eudicotyledons</taxon>
        <taxon>Gunneridae</taxon>
        <taxon>Pentapetalae</taxon>
        <taxon>rosids</taxon>
        <taxon>fabids</taxon>
        <taxon>Fabales</taxon>
        <taxon>Fabaceae</taxon>
        <taxon>Caesalpinioideae</taxon>
        <taxon>mimosoid clade</taxon>
        <taxon>Acacieae</taxon>
        <taxon>Acacia</taxon>
    </lineage>
</organism>
<accession>A0AAE1THW8</accession>
<proteinExistence type="predicted"/>
<keyword evidence="2" id="KW-1185">Reference proteome</keyword>
<protein>
    <recommendedName>
        <fullName evidence="3">Retrotransposon Copia-like N-terminal domain-containing protein</fullName>
    </recommendedName>
</protein>
<dbReference type="PANTHER" id="PTHR37610:SF85">
    <property type="entry name" value="REVERSE TRANSCRIPTASE DOMAIN-CONTAINING PROTEIN"/>
    <property type="match status" value="1"/>
</dbReference>
<gene>
    <name evidence="1" type="ORF">QN277_002432</name>
</gene>
<sequence length="170" mass="18510">MGITLHGKHKLGFIDGSCLKESQDASLHEHWERCNAVVLSWIVNSISKHLANSVIFYQDTRLVWNDLKERFDKVTAEAPTIPYGTQEHFSGARSQILLISPLPSVNQAFAVVAEDEAQKLLADSSKSGHVDGIAMTARGRGCDRGRGRSGTAMTCAHCRKKSHQGGVLAA</sequence>
<name>A0AAE1THW8_9FABA</name>
<evidence type="ECO:0008006" key="3">
    <source>
        <dbReference type="Google" id="ProtNLM"/>
    </source>
</evidence>
<evidence type="ECO:0000313" key="1">
    <source>
        <dbReference type="EMBL" id="KAK4285782.1"/>
    </source>
</evidence>
<dbReference type="PANTHER" id="PTHR37610">
    <property type="entry name" value="CCHC-TYPE DOMAIN-CONTAINING PROTEIN"/>
    <property type="match status" value="1"/>
</dbReference>